<accession>A0A835S8U8</accession>
<feature type="region of interest" description="Disordered" evidence="1">
    <location>
        <begin position="501"/>
        <end position="532"/>
    </location>
</feature>
<dbReference type="InterPro" id="IPR002048">
    <property type="entry name" value="EF_hand_dom"/>
</dbReference>
<evidence type="ECO:0000313" key="4">
    <source>
        <dbReference type="EMBL" id="KAG2422888.1"/>
    </source>
</evidence>
<evidence type="ECO:0000256" key="2">
    <source>
        <dbReference type="SAM" id="Phobius"/>
    </source>
</evidence>
<dbReference type="PROSITE" id="PS50222">
    <property type="entry name" value="EF_HAND_2"/>
    <property type="match status" value="1"/>
</dbReference>
<feature type="region of interest" description="Disordered" evidence="1">
    <location>
        <begin position="435"/>
        <end position="455"/>
    </location>
</feature>
<comment type="caution">
    <text evidence="4">The sequence shown here is derived from an EMBL/GenBank/DDBJ whole genome shotgun (WGS) entry which is preliminary data.</text>
</comment>
<feature type="compositionally biased region" description="Gly residues" evidence="1">
    <location>
        <begin position="397"/>
        <end position="410"/>
    </location>
</feature>
<dbReference type="InterPro" id="IPR006685">
    <property type="entry name" value="MscS_channel_2nd"/>
</dbReference>
<feature type="compositionally biased region" description="Pro residues" evidence="1">
    <location>
        <begin position="605"/>
        <end position="626"/>
    </location>
</feature>
<dbReference type="EMBL" id="JAEHOC010000091">
    <property type="protein sequence ID" value="KAG2422888.1"/>
    <property type="molecule type" value="Genomic_DNA"/>
</dbReference>
<dbReference type="GO" id="GO:0005262">
    <property type="term" value="F:calcium channel activity"/>
    <property type="evidence" value="ECO:0007669"/>
    <property type="project" value="TreeGrafter"/>
</dbReference>
<feature type="region of interest" description="Disordered" evidence="1">
    <location>
        <begin position="218"/>
        <end position="257"/>
    </location>
</feature>
<keyword evidence="2" id="KW-0472">Membrane</keyword>
<dbReference type="GO" id="GO:0016020">
    <property type="term" value="C:membrane"/>
    <property type="evidence" value="ECO:0007669"/>
    <property type="project" value="InterPro"/>
</dbReference>
<gene>
    <name evidence="4" type="ORF">HXX76_015716</name>
</gene>
<feature type="region of interest" description="Disordered" evidence="1">
    <location>
        <begin position="275"/>
        <end position="341"/>
    </location>
</feature>
<dbReference type="Pfam" id="PF00924">
    <property type="entry name" value="MS_channel_2nd"/>
    <property type="match status" value="1"/>
</dbReference>
<dbReference type="Proteomes" id="UP000650467">
    <property type="component" value="Unassembled WGS sequence"/>
</dbReference>
<dbReference type="PROSITE" id="PS00018">
    <property type="entry name" value="EF_HAND_1"/>
    <property type="match status" value="1"/>
</dbReference>
<keyword evidence="5" id="KW-1185">Reference proteome</keyword>
<feature type="region of interest" description="Disordered" evidence="1">
    <location>
        <begin position="661"/>
        <end position="746"/>
    </location>
</feature>
<dbReference type="PANTHER" id="PTHR31323">
    <property type="entry name" value="MECHANOSENSITIVE ION CHANNEL PROTEIN MSY2"/>
    <property type="match status" value="1"/>
</dbReference>
<name>A0A835S8U8_CHLIN</name>
<feature type="compositionally biased region" description="Low complexity" evidence="1">
    <location>
        <begin position="571"/>
        <end position="583"/>
    </location>
</feature>
<evidence type="ECO:0000313" key="5">
    <source>
        <dbReference type="Proteomes" id="UP000650467"/>
    </source>
</evidence>
<keyword evidence="2" id="KW-0812">Transmembrane</keyword>
<feature type="compositionally biased region" description="Basic residues" evidence="1">
    <location>
        <begin position="513"/>
        <end position="523"/>
    </location>
</feature>
<reference evidence="4" key="1">
    <citation type="journal article" date="2020" name="bioRxiv">
        <title>Comparative genomics of Chlamydomonas.</title>
        <authorList>
            <person name="Craig R.J."/>
            <person name="Hasan A.R."/>
            <person name="Ness R.W."/>
            <person name="Keightley P.D."/>
        </authorList>
    </citation>
    <scope>NUCLEOTIDE SEQUENCE</scope>
    <source>
        <strain evidence="4">SAG 7.73</strain>
    </source>
</reference>
<feature type="transmembrane region" description="Helical" evidence="2">
    <location>
        <begin position="154"/>
        <end position="179"/>
    </location>
</feature>
<feature type="compositionally biased region" description="Basic residues" evidence="1">
    <location>
        <begin position="225"/>
        <end position="235"/>
    </location>
</feature>
<feature type="region of interest" description="Disordered" evidence="1">
    <location>
        <begin position="571"/>
        <end position="635"/>
    </location>
</feature>
<dbReference type="OrthoDB" id="544685at2759"/>
<feature type="domain" description="EF-hand" evidence="3">
    <location>
        <begin position="1030"/>
        <end position="1065"/>
    </location>
</feature>
<organism evidence="4 5">
    <name type="scientific">Chlamydomonas incerta</name>
    <dbReference type="NCBI Taxonomy" id="51695"/>
    <lineage>
        <taxon>Eukaryota</taxon>
        <taxon>Viridiplantae</taxon>
        <taxon>Chlorophyta</taxon>
        <taxon>core chlorophytes</taxon>
        <taxon>Chlorophyceae</taxon>
        <taxon>CS clade</taxon>
        <taxon>Chlamydomonadales</taxon>
        <taxon>Chlamydomonadaceae</taxon>
        <taxon>Chlamydomonas</taxon>
    </lineage>
</organism>
<feature type="compositionally biased region" description="Gly residues" evidence="1">
    <location>
        <begin position="242"/>
        <end position="252"/>
    </location>
</feature>
<dbReference type="GO" id="GO:0006874">
    <property type="term" value="P:intracellular calcium ion homeostasis"/>
    <property type="evidence" value="ECO:0007669"/>
    <property type="project" value="TreeGrafter"/>
</dbReference>
<evidence type="ECO:0000256" key="1">
    <source>
        <dbReference type="SAM" id="MobiDB-lite"/>
    </source>
</evidence>
<dbReference type="GO" id="GO:0005509">
    <property type="term" value="F:calcium ion binding"/>
    <property type="evidence" value="ECO:0007669"/>
    <property type="project" value="InterPro"/>
</dbReference>
<protein>
    <recommendedName>
        <fullName evidence="3">EF-hand domain-containing protein</fullName>
    </recommendedName>
</protein>
<feature type="region of interest" description="Disordered" evidence="1">
    <location>
        <begin position="394"/>
        <end position="414"/>
    </location>
</feature>
<keyword evidence="2" id="KW-1133">Transmembrane helix</keyword>
<feature type="compositionally biased region" description="Basic residues" evidence="1">
    <location>
        <begin position="719"/>
        <end position="737"/>
    </location>
</feature>
<feature type="transmembrane region" description="Helical" evidence="2">
    <location>
        <begin position="38"/>
        <end position="58"/>
    </location>
</feature>
<feature type="transmembrane region" description="Helical" evidence="2">
    <location>
        <begin position="70"/>
        <end position="95"/>
    </location>
</feature>
<feature type="compositionally biased region" description="Acidic residues" evidence="1">
    <location>
        <begin position="681"/>
        <end position="709"/>
    </location>
</feature>
<dbReference type="PANTHER" id="PTHR31323:SF1">
    <property type="entry name" value="MECHANOSENSITIVE ION CHANNEL PROTEIN"/>
    <property type="match status" value="1"/>
</dbReference>
<dbReference type="InterPro" id="IPR018247">
    <property type="entry name" value="EF_Hand_1_Ca_BS"/>
</dbReference>
<proteinExistence type="predicted"/>
<sequence length="1461" mass="149516">MGRRKKDKPESSLATLAEKATKQAEIVASHLHVSFSRILGAVGLAGLVLLFTAALLDGLGINIPGNGLRWLYWAGSVALGIAVWSVLVDFVVTFVELRFFLRLVMLPSSHLMIKWWLNSVCDYVVFTELFNTATVNGVPPQPDNSAEKWVERLLLCWLLFMCVCVLVMVVANGVVLSLYSDNSRAKIISALQHEYVMYRLIRDRIRAEDDYMDTLYGSSSDGTHHSHHKQHHRHSSNASRHAGGGGGEGGGEAPARPWLSPFARRQQIKRHRTLLLVSKRSMEKNAAGRGAPGDEELPSAEELGLGLHAEDGGDGGKGMGMGAAKGAPSEAAGSPTKMRVGGGTAAQAAAGAFPPPRMSENGVGIVLGGGAVDGEAAEGMEVTRSGNTRAVAFAEEGGPGDGGSTGGAEEGTGRGRRLRLGMHAVLGAVFGKGLHSTQQQHPGRRPPIPGSSSTGYLDRLEAAAATAGAVAAPTPTSAAAAATPFARAAAATTAAAAVGAGETASPAGGPRRGGLKAAHRRTHSAQEGTPAQAAVAASAKSVAVAVVASSASAGLGAVAAAAQDQAGAPAAAAAGAGGPPSNATERSALGGDVASAPPSQAMAEPPVPPGAGDPAPAAAPQPPPHPQVSYGGSGTAIGLGTAGGAEAGSCTALLGDGPAGGLGPEHVMRPQGAAAAPSATGDEEAGAAGDDEDGADTDADAFVEGDSEAELPGAGAGARRGRRHGSRSRRGLGRGRSRNAVGDSSTASLLDLGVPIAGGPDDDGDDAAAVAAAAAAACEREASLAASQLTATDSQAALGGGYSSAGVSSCFGEGMGRQRRRSSASSTASLQHALSSLRESDLLHVRRTLLDALEVFAWLRERQRNPPNAVTMPNYTPYGFGAAAAAAAANGRTSNQSELISRGNTRGSSLTGAGDSVHLAGFAKQQGVNGTAAQPRPSMAGGGAAAAAAAAAAAGGRHSAVRQQLHAIRESRFREMVNPRALLDEVLGLLAKLSDSDIPALAKCFAEAVWECVAPDEDAMKPTDFLHIFPRERDRQTAWEALDTNKDGLLTFDEVTAAVTTFLQQERSMALTVQAVRRLTRSLQSSFIGIINGIFLPVVYLVILDVARFFNGGSGSTKNTLDIFTAYVVVVSLIFSEQIRNVLTGCVLILVQQAFDVGEELVIEEAPGWRVMGIVQDFNLFYLRVKKSTDGELVTLPLTRLVSSRFTNLSRSDWKIEQNYVAVDLSTPPSILTAISEAALAVIRATPGEYDAGYGFLAVFHGIEKPNKVIIRTFHRYKFNLSAAHKRIANARHGIMMAIRQTMDRYGVEYTELRMHSPMDYPMAYPLGAVAAADAAAAAAREAAADRDLPPGVGVAAPTHMTPGGPAPAHGVYGTMYQSYAVPATYGAAYGVGVGMGVGGPGVQPVGTASVPVPVPGAAAPAAPGAVAPAALYGSLPSPAAGWFAGGGSVVGGFGGAPAPR</sequence>
<evidence type="ECO:0000259" key="3">
    <source>
        <dbReference type="PROSITE" id="PS50222"/>
    </source>
</evidence>